<evidence type="ECO:0000256" key="2">
    <source>
        <dbReference type="SAM" id="MobiDB-lite"/>
    </source>
</evidence>
<dbReference type="EMBL" id="SKBN01000021">
    <property type="protein sequence ID" value="TGJ86877.1"/>
    <property type="molecule type" value="Genomic_DNA"/>
</dbReference>
<evidence type="ECO:0000313" key="4">
    <source>
        <dbReference type="Proteomes" id="UP000297716"/>
    </source>
</evidence>
<dbReference type="OrthoDB" id="5213630at2759"/>
<protein>
    <submittedName>
        <fullName evidence="3">Uncharacterized protein</fullName>
    </submittedName>
</protein>
<evidence type="ECO:0000256" key="1">
    <source>
        <dbReference type="SAM" id="Coils"/>
    </source>
</evidence>
<keyword evidence="1" id="KW-0175">Coiled coil</keyword>
<feature type="coiled-coil region" evidence="1">
    <location>
        <begin position="94"/>
        <end position="142"/>
    </location>
</feature>
<accession>A0A4Z0YSB2</accession>
<proteinExistence type="predicted"/>
<reference evidence="3 4" key="1">
    <citation type="submission" date="2019-03" db="EMBL/GenBank/DDBJ databases">
        <title>Draft genome sequence of Xylaria hypoxylon DSM 108379, a ubiquitous saprotrophic-parasitic fungi on hardwood.</title>
        <authorList>
            <person name="Buettner E."/>
            <person name="Leonhardt S."/>
            <person name="Gebauer A.M."/>
            <person name="Liers C."/>
            <person name="Hofrichter M."/>
            <person name="Kellner H."/>
        </authorList>
    </citation>
    <scope>NUCLEOTIDE SEQUENCE [LARGE SCALE GENOMIC DNA]</scope>
    <source>
        <strain evidence="3 4">DSM 108379</strain>
    </source>
</reference>
<dbReference type="STRING" id="37992.A0A4Z0YSB2"/>
<organism evidence="3 4">
    <name type="scientific">Xylaria hypoxylon</name>
    <dbReference type="NCBI Taxonomy" id="37992"/>
    <lineage>
        <taxon>Eukaryota</taxon>
        <taxon>Fungi</taxon>
        <taxon>Dikarya</taxon>
        <taxon>Ascomycota</taxon>
        <taxon>Pezizomycotina</taxon>
        <taxon>Sordariomycetes</taxon>
        <taxon>Xylariomycetidae</taxon>
        <taxon>Xylariales</taxon>
        <taxon>Xylariaceae</taxon>
        <taxon>Xylaria</taxon>
    </lineage>
</organism>
<name>A0A4Z0YSB2_9PEZI</name>
<gene>
    <name evidence="3" type="ORF">E0Z10_g1905</name>
</gene>
<dbReference type="Proteomes" id="UP000297716">
    <property type="component" value="Unassembled WGS sequence"/>
</dbReference>
<sequence length="418" mass="47017">MESSHHGIIVDTAQNDMDYDSTDESIGKVGTSNEVPASQMLQRFGGVPQLSVRARTPGLPNIQESHASRFYDMPDWAYDLSAEMRQVRMIVNGLQQDNHEKAALRRDLKETQEGLKQTKEHLHAVKRNWKKASSELDQLQSRATAMGQHTDSELILSVENLRYKIRSFSAQYFADKATGQFRDPLIGNFKKYMLEATGASDYHGNLMSDKKAPIVIQSFLWRLLISETFEKFCWVPRLQESMTRVYEALRPAYKDGHSQEVLIVPNAEQKFQSWKATTSALISELIEDKKNFEGGNAETDHFVQELSKRALYFITPFARNSGEGILDDLQSIIEAAISLDQKICQQTAPISWIFMSSHGRVPFDSETMKLEPGEAAPRSGQYVDVVTAPGLMKRCGKDLNIKDCLLSTTVTCGPPLGT</sequence>
<dbReference type="AlphaFoldDB" id="A0A4Z0YSB2"/>
<keyword evidence="4" id="KW-1185">Reference proteome</keyword>
<evidence type="ECO:0000313" key="3">
    <source>
        <dbReference type="EMBL" id="TGJ86877.1"/>
    </source>
</evidence>
<comment type="caution">
    <text evidence="3">The sequence shown here is derived from an EMBL/GenBank/DDBJ whole genome shotgun (WGS) entry which is preliminary data.</text>
</comment>
<feature type="region of interest" description="Disordered" evidence="2">
    <location>
        <begin position="1"/>
        <end position="26"/>
    </location>
</feature>